<keyword evidence="1" id="KW-0812">Transmembrane</keyword>
<evidence type="ECO:0008006" key="4">
    <source>
        <dbReference type="Google" id="ProtNLM"/>
    </source>
</evidence>
<keyword evidence="3" id="KW-1185">Reference proteome</keyword>
<accession>A0A4Y8SIM1</accession>
<feature type="transmembrane region" description="Helical" evidence="1">
    <location>
        <begin position="7"/>
        <end position="40"/>
    </location>
</feature>
<name>A0A4Y8SIM1_9SPHI</name>
<gene>
    <name evidence="2" type="ORF">E2R66_06965</name>
</gene>
<comment type="caution">
    <text evidence="2">The sequence shown here is derived from an EMBL/GenBank/DDBJ whole genome shotgun (WGS) entry which is preliminary data.</text>
</comment>
<protein>
    <recommendedName>
        <fullName evidence="4">DUF4328 domain-containing protein</fullName>
    </recommendedName>
</protein>
<dbReference type="OrthoDB" id="772532at2"/>
<dbReference type="AlphaFoldDB" id="A0A4Y8SIM1"/>
<reference evidence="2 3" key="1">
    <citation type="journal article" date="2017" name="Int. J. Syst. Evol. Microbiol.">
        <title>Mucilaginibacterpsychrotolerans sp. nov., isolated from peatlands.</title>
        <authorList>
            <person name="Deng Y."/>
            <person name="Shen L."/>
            <person name="Xu B."/>
            <person name="Liu Y."/>
            <person name="Gu Z."/>
            <person name="Liu H."/>
            <person name="Zhou Y."/>
        </authorList>
    </citation>
    <scope>NUCLEOTIDE SEQUENCE [LARGE SCALE GENOMIC DNA]</scope>
    <source>
        <strain evidence="2 3">NH7-4</strain>
    </source>
</reference>
<dbReference type="Proteomes" id="UP000297540">
    <property type="component" value="Unassembled WGS sequence"/>
</dbReference>
<dbReference type="EMBL" id="SOZE01000005">
    <property type="protein sequence ID" value="TFF38742.1"/>
    <property type="molecule type" value="Genomic_DNA"/>
</dbReference>
<evidence type="ECO:0000313" key="2">
    <source>
        <dbReference type="EMBL" id="TFF38742.1"/>
    </source>
</evidence>
<evidence type="ECO:0000256" key="1">
    <source>
        <dbReference type="SAM" id="Phobius"/>
    </source>
</evidence>
<proteinExistence type="predicted"/>
<evidence type="ECO:0000313" key="3">
    <source>
        <dbReference type="Proteomes" id="UP000297540"/>
    </source>
</evidence>
<dbReference type="RefSeq" id="WP_133228423.1">
    <property type="nucleotide sequence ID" value="NZ_SOZE01000005.1"/>
</dbReference>
<keyword evidence="1" id="KW-1133">Transmembrane helix</keyword>
<keyword evidence="1" id="KW-0472">Membrane</keyword>
<organism evidence="2 3">
    <name type="scientific">Mucilaginibacter psychrotolerans</name>
    <dbReference type="NCBI Taxonomy" id="1524096"/>
    <lineage>
        <taxon>Bacteria</taxon>
        <taxon>Pseudomonadati</taxon>
        <taxon>Bacteroidota</taxon>
        <taxon>Sphingobacteriia</taxon>
        <taxon>Sphingobacteriales</taxon>
        <taxon>Sphingobacteriaceae</taxon>
        <taxon>Mucilaginibacter</taxon>
    </lineage>
</organism>
<sequence>MIRKDAILIGIVVWVILTFLFMENNAAIDGFTAIGFPWQFYRYTGGKLAYVDQSQLGFNFSNFILDLSSLAAFIYGANIFLQRNLKKQEPNKPPYL</sequence>
<feature type="transmembrane region" description="Helical" evidence="1">
    <location>
        <begin position="60"/>
        <end position="81"/>
    </location>
</feature>